<sequence length="102" mass="12205">MDPETNNGFRETMSPQVSLKIYWWVIREMRKNISVLHNPPIMILRDNKHNFLLQMLGSNEHWQNPIIEFMINIPSIATCGEKHRRNIVVHITWMILFRRGLP</sequence>
<dbReference type="AlphaFoldDB" id="A0A2P5C7L9"/>
<dbReference type="OrthoDB" id="10270733at2759"/>
<evidence type="ECO:0000313" key="2">
    <source>
        <dbReference type="Proteomes" id="UP000237000"/>
    </source>
</evidence>
<gene>
    <name evidence="1" type="ORF">TorRG33x02_294670</name>
</gene>
<keyword evidence="2" id="KW-1185">Reference proteome</keyword>
<reference evidence="2" key="1">
    <citation type="submission" date="2016-06" db="EMBL/GenBank/DDBJ databases">
        <title>Parallel loss of symbiosis genes in relatives of nitrogen-fixing non-legume Parasponia.</title>
        <authorList>
            <person name="Van Velzen R."/>
            <person name="Holmer R."/>
            <person name="Bu F."/>
            <person name="Rutten L."/>
            <person name="Van Zeijl A."/>
            <person name="Liu W."/>
            <person name="Santuari L."/>
            <person name="Cao Q."/>
            <person name="Sharma T."/>
            <person name="Shen D."/>
            <person name="Roswanjaya Y."/>
            <person name="Wardhani T."/>
            <person name="Kalhor M.S."/>
            <person name="Jansen J."/>
            <person name="Van den Hoogen J."/>
            <person name="Gungor B."/>
            <person name="Hartog M."/>
            <person name="Hontelez J."/>
            <person name="Verver J."/>
            <person name="Yang W.-C."/>
            <person name="Schijlen E."/>
            <person name="Repin R."/>
            <person name="Schilthuizen M."/>
            <person name="Schranz E."/>
            <person name="Heidstra R."/>
            <person name="Miyata K."/>
            <person name="Fedorova E."/>
            <person name="Kohlen W."/>
            <person name="Bisseling T."/>
            <person name="Smit S."/>
            <person name="Geurts R."/>
        </authorList>
    </citation>
    <scope>NUCLEOTIDE SEQUENCE [LARGE SCALE GENOMIC DNA]</scope>
    <source>
        <strain evidence="2">cv. RG33-2</strain>
    </source>
</reference>
<organism evidence="1 2">
    <name type="scientific">Trema orientale</name>
    <name type="common">Charcoal tree</name>
    <name type="synonym">Celtis orientalis</name>
    <dbReference type="NCBI Taxonomy" id="63057"/>
    <lineage>
        <taxon>Eukaryota</taxon>
        <taxon>Viridiplantae</taxon>
        <taxon>Streptophyta</taxon>
        <taxon>Embryophyta</taxon>
        <taxon>Tracheophyta</taxon>
        <taxon>Spermatophyta</taxon>
        <taxon>Magnoliopsida</taxon>
        <taxon>eudicotyledons</taxon>
        <taxon>Gunneridae</taxon>
        <taxon>Pentapetalae</taxon>
        <taxon>rosids</taxon>
        <taxon>fabids</taxon>
        <taxon>Rosales</taxon>
        <taxon>Cannabaceae</taxon>
        <taxon>Trema</taxon>
    </lineage>
</organism>
<name>A0A2P5C7L9_TREOI</name>
<evidence type="ECO:0000313" key="1">
    <source>
        <dbReference type="EMBL" id="PON57039.1"/>
    </source>
</evidence>
<proteinExistence type="predicted"/>
<accession>A0A2P5C7L9</accession>
<dbReference type="InParanoid" id="A0A2P5C7L9"/>
<protein>
    <submittedName>
        <fullName evidence="1">Uncharacterized protein</fullName>
    </submittedName>
</protein>
<dbReference type="Proteomes" id="UP000237000">
    <property type="component" value="Unassembled WGS sequence"/>
</dbReference>
<comment type="caution">
    <text evidence="1">The sequence shown here is derived from an EMBL/GenBank/DDBJ whole genome shotgun (WGS) entry which is preliminary data.</text>
</comment>
<dbReference type="EMBL" id="JXTC01000401">
    <property type="protein sequence ID" value="PON57039.1"/>
    <property type="molecule type" value="Genomic_DNA"/>
</dbReference>